<organism evidence="9 10">
    <name type="scientific">Diacronema lutheri</name>
    <name type="common">Unicellular marine alga</name>
    <name type="synonym">Monochrysis lutheri</name>
    <dbReference type="NCBI Taxonomy" id="2081491"/>
    <lineage>
        <taxon>Eukaryota</taxon>
        <taxon>Haptista</taxon>
        <taxon>Haptophyta</taxon>
        <taxon>Pavlovophyceae</taxon>
        <taxon>Pavlovales</taxon>
        <taxon>Pavlovaceae</taxon>
        <taxon>Diacronema</taxon>
    </lineage>
</organism>
<evidence type="ECO:0000259" key="8">
    <source>
        <dbReference type="Pfam" id="PF16363"/>
    </source>
</evidence>
<keyword evidence="3" id="KW-0520">NAD</keyword>
<keyword evidence="7" id="KW-0472">Membrane</keyword>
<evidence type="ECO:0000256" key="3">
    <source>
        <dbReference type="ARBA" id="ARBA00023027"/>
    </source>
</evidence>
<feature type="compositionally biased region" description="Pro residues" evidence="6">
    <location>
        <begin position="196"/>
        <end position="208"/>
    </location>
</feature>
<evidence type="ECO:0000256" key="7">
    <source>
        <dbReference type="SAM" id="Phobius"/>
    </source>
</evidence>
<evidence type="ECO:0000256" key="1">
    <source>
        <dbReference type="ARBA" id="ARBA00001911"/>
    </source>
</evidence>
<gene>
    <name evidence="9" type="ORF">KFE25_005002</name>
</gene>
<accession>A0A8J6C9Y0</accession>
<evidence type="ECO:0000256" key="2">
    <source>
        <dbReference type="ARBA" id="ARBA00007637"/>
    </source>
</evidence>
<keyword evidence="10" id="KW-1185">Reference proteome</keyword>
<dbReference type="SUPFAM" id="SSF51971">
    <property type="entry name" value="Nucleotide-binding domain"/>
    <property type="match status" value="1"/>
</dbReference>
<dbReference type="Pfam" id="PF16363">
    <property type="entry name" value="GDP_Man_Dehyd"/>
    <property type="match status" value="1"/>
</dbReference>
<dbReference type="Proteomes" id="UP000751190">
    <property type="component" value="Unassembled WGS sequence"/>
</dbReference>
<keyword evidence="7" id="KW-0812">Transmembrane</keyword>
<evidence type="ECO:0000256" key="5">
    <source>
        <dbReference type="ARBA" id="ARBA00023277"/>
    </source>
</evidence>
<feature type="region of interest" description="Disordered" evidence="6">
    <location>
        <begin position="113"/>
        <end position="160"/>
    </location>
</feature>
<feature type="domain" description="NAD(P)-binding" evidence="8">
    <location>
        <begin position="218"/>
        <end position="548"/>
    </location>
</feature>
<dbReference type="InterPro" id="IPR036291">
    <property type="entry name" value="NAD(P)-bd_dom_sf"/>
</dbReference>
<evidence type="ECO:0000313" key="10">
    <source>
        <dbReference type="Proteomes" id="UP000751190"/>
    </source>
</evidence>
<comment type="similarity">
    <text evidence="2">Belongs to the NAD(P)-dependent epimerase/dehydratase family.</text>
</comment>
<keyword evidence="5" id="KW-0119">Carbohydrate metabolism</keyword>
<dbReference type="NCBIfam" id="TIGR01179">
    <property type="entry name" value="galE"/>
    <property type="match status" value="1"/>
</dbReference>
<sequence>MSHLYNRSGVPAYGMDPERAAPGSPEPEDPKARRPPMHAPAARGGGAGARSTSYLIVLMAGIILVLGFTAFGRARPPAAALVAPPCDCPKESATSGAFGALGAGAALAARDDAAGVPEGGSQVAAPDGDDEDESGAGGEQRKLAQGELVSTHRLLKRKRPSDVRRTALNNLLAARDASNHDDAEEGPDEHSVPKAVPTPPRPIFVPRPIQPASPKSILITGAAGFIGSHFALLLLDRGGFKVTAVDDMSRSSWDTVLRLQELAKASKNADFQFVKQNLAEPGPMAALMRERSVEAVVHFAGNAYVGESMRAPDKYFQNITVGTLQLLQAMEAASVRSLIFSSSCATFGEPAEFPITEETPQRPTSPYGLSKLHAEQSILAKSRVLRAKGGRFAVASLRYFNVMGADPAGRLGPVLVHREQWDYPRIIDAAIDAALGLRAKLTIMGAAFPTEDGTAVRDYIHVTDLVQAHLDALDRLDPDAPLVYNVGVGRGYTVKKVIKLVESVSGKTVPTEVGPPRPGDPHTLFSDPAKIKAELGWEPKYPQLEQGIAHAWHWRLANYPKGHASVIDPLAYAGPAYTAETDTSPPLRDDPRILIVGAGPTGLCAAYRLKELGYTNWQLIDKGSKAGGLATSVTDAKGFTWDIGVHVLFSHFEFFDALLDEYLQPKEWLYHQRWSPAWMRQRWVGYPIQANVWRLPEAEVAEIVADLATLKPPDAAAAASPPRNFLEWLHNGFGKALTKSFMAPYNFKVWAHPPEQLNTNWVGERVATIKFADILSNVINRKDAPAWGPNAQFRYPMNGTGHIWQAVFDGLPKENIKLDAELVAIRDTPPPPPAENAPAQTGASPGGSPGGDRSIELRDGTRLGFDALLSTVPVDQLLKHAFPDNPEMAAFADSDEKFKHQTVNLVGVGIWGQPPASLNGVHWVYFPEEDFPFYRVTVLSNFSPHVVPKPFEQWSLLVEVSESKYRPVPKSMDELKAKVLDGLRLSTMLPADARIESVWADRLEYGYPVPYVERNMHMHKADAALRQSHIWSRGRFGSWKYEVANQDHSCMLGVDAIDAMLFGGNAEGVEATFNTPNKVNNRYRPYNRAVDAAKELAAARPRPDGAPRRHTHFTRAPVHLEPLPTWSAVAWHCRESDAWASAFKAIVPPVRTKFFVHSYERCGVGDVKRPAGEMLYEGLHHLDRIPHGAARTNASAIAHHARAFHARLPDRLLIVRPGALGGHLPAALGARLRATDFAFAAVAEAGGAVGAGSVPLTPALCTLYKAALGLDTAAQCPESAPVVVGWQLIAASAQRVRAVPAERWAAIEAAVDASASAASAEGAERLLVGLLPQILGESVPLKPELVIAPDLAPVLAAATDAATAAVTVAATASAVKTATAAAATPAAVAAPVGAAAAAPAAGAVAAGGKGTAAEEADKLSP</sequence>
<evidence type="ECO:0000313" key="9">
    <source>
        <dbReference type="EMBL" id="KAG8463491.1"/>
    </source>
</evidence>
<dbReference type="GO" id="GO:0003978">
    <property type="term" value="F:UDP-glucose 4-epimerase activity"/>
    <property type="evidence" value="ECO:0007669"/>
    <property type="project" value="InterPro"/>
</dbReference>
<dbReference type="PANTHER" id="PTHR43725:SF53">
    <property type="entry name" value="UDP-ARABINOSE 4-EPIMERASE 1"/>
    <property type="match status" value="1"/>
</dbReference>
<keyword evidence="4" id="KW-0413">Isomerase</keyword>
<comment type="cofactor">
    <cofactor evidence="1">
        <name>NAD(+)</name>
        <dbReference type="ChEBI" id="CHEBI:57540"/>
    </cofactor>
</comment>
<proteinExistence type="inferred from homology"/>
<dbReference type="Gene3D" id="3.90.25.10">
    <property type="entry name" value="UDP-galactose 4-epimerase, domain 1"/>
    <property type="match status" value="1"/>
</dbReference>
<name>A0A8J6C9Y0_DIALT</name>
<dbReference type="SUPFAM" id="SSF51735">
    <property type="entry name" value="NAD(P)-binding Rossmann-fold domains"/>
    <property type="match status" value="1"/>
</dbReference>
<dbReference type="EMBL" id="JAGTXO010000016">
    <property type="protein sequence ID" value="KAG8463491.1"/>
    <property type="molecule type" value="Genomic_DNA"/>
</dbReference>
<dbReference type="OrthoDB" id="9402762at2759"/>
<dbReference type="PANTHER" id="PTHR43725">
    <property type="entry name" value="UDP-GLUCOSE 4-EPIMERASE"/>
    <property type="match status" value="1"/>
</dbReference>
<feature type="region of interest" description="Disordered" evidence="6">
    <location>
        <begin position="172"/>
        <end position="208"/>
    </location>
</feature>
<dbReference type="Pfam" id="PF13450">
    <property type="entry name" value="NAD_binding_8"/>
    <property type="match status" value="1"/>
</dbReference>
<evidence type="ECO:0000256" key="6">
    <source>
        <dbReference type="SAM" id="MobiDB-lite"/>
    </source>
</evidence>
<protein>
    <recommendedName>
        <fullName evidence="8">NAD(P)-binding domain-containing protein</fullName>
    </recommendedName>
</protein>
<dbReference type="InterPro" id="IPR005886">
    <property type="entry name" value="UDP_G4E"/>
</dbReference>
<dbReference type="Gene3D" id="3.40.50.720">
    <property type="entry name" value="NAD(P)-binding Rossmann-like Domain"/>
    <property type="match status" value="1"/>
</dbReference>
<keyword evidence="7" id="KW-1133">Transmembrane helix</keyword>
<dbReference type="GO" id="GO:0006012">
    <property type="term" value="P:galactose metabolic process"/>
    <property type="evidence" value="ECO:0007669"/>
    <property type="project" value="InterPro"/>
</dbReference>
<feature type="transmembrane region" description="Helical" evidence="7">
    <location>
        <begin position="53"/>
        <end position="71"/>
    </location>
</feature>
<dbReference type="InterPro" id="IPR036188">
    <property type="entry name" value="FAD/NAD-bd_sf"/>
</dbReference>
<comment type="caution">
    <text evidence="9">The sequence shown here is derived from an EMBL/GenBank/DDBJ whole genome shotgun (WGS) entry which is preliminary data.</text>
</comment>
<evidence type="ECO:0000256" key="4">
    <source>
        <dbReference type="ARBA" id="ARBA00023235"/>
    </source>
</evidence>
<feature type="region of interest" description="Disordered" evidence="6">
    <location>
        <begin position="1"/>
        <end position="47"/>
    </location>
</feature>
<dbReference type="InterPro" id="IPR016040">
    <property type="entry name" value="NAD(P)-bd_dom"/>
</dbReference>
<feature type="region of interest" description="Disordered" evidence="6">
    <location>
        <begin position="825"/>
        <end position="856"/>
    </location>
</feature>
<reference evidence="9" key="1">
    <citation type="submission" date="2021-05" db="EMBL/GenBank/DDBJ databases">
        <title>The genome of the haptophyte Pavlova lutheri (Diacronema luteri, Pavlovales) - a model for lipid biosynthesis in eukaryotic algae.</title>
        <authorList>
            <person name="Hulatt C.J."/>
            <person name="Posewitz M.C."/>
        </authorList>
    </citation>
    <scope>NUCLEOTIDE SEQUENCE</scope>
    <source>
        <strain evidence="9">NIVA-4/92</strain>
    </source>
</reference>
<dbReference type="OMA" id="SFMAPYN"/>
<dbReference type="Gene3D" id="3.50.50.60">
    <property type="entry name" value="FAD/NAD(P)-binding domain"/>
    <property type="match status" value="1"/>
</dbReference>